<dbReference type="AlphaFoldDB" id="A0A3N0UC07"/>
<dbReference type="STRING" id="1172565.AU508_13970"/>
<accession>A0A3N0UC07</accession>
<evidence type="ECO:0000313" key="1">
    <source>
        <dbReference type="EMBL" id="ROH78086.1"/>
    </source>
</evidence>
<name>A0A3N0UC07_9GAMM</name>
<proteinExistence type="predicted"/>
<sequence length="105" mass="12432">MPADVPNCTQRYDGACVYYSKAYIDRVGYMEEAYYNALEHVDHTLVIINAGMHPLFWYFADIDNSKEFVGFDHKDFEHWTIFTQENYTKNQKRRLTIFVINMACA</sequence>
<dbReference type="OrthoDB" id="6506847at2"/>
<gene>
    <name evidence="1" type="ORF">EC392_12875</name>
</gene>
<organism evidence="1 2">
    <name type="scientific">Lonsdalea populi</name>
    <dbReference type="NCBI Taxonomy" id="1172565"/>
    <lineage>
        <taxon>Bacteria</taxon>
        <taxon>Pseudomonadati</taxon>
        <taxon>Pseudomonadota</taxon>
        <taxon>Gammaproteobacteria</taxon>
        <taxon>Enterobacterales</taxon>
        <taxon>Pectobacteriaceae</taxon>
        <taxon>Lonsdalea</taxon>
    </lineage>
</organism>
<dbReference type="Proteomes" id="UP000274511">
    <property type="component" value="Unassembled WGS sequence"/>
</dbReference>
<reference evidence="1 2" key="1">
    <citation type="submission" date="2018-10" db="EMBL/GenBank/DDBJ databases">
        <title>New species genome.</title>
        <authorList>
            <person name="Li Y."/>
        </authorList>
    </citation>
    <scope>NUCLEOTIDE SEQUENCE [LARGE SCALE GENOMIC DNA]</scope>
    <source>
        <strain evidence="1 2">L6_4B</strain>
    </source>
</reference>
<protein>
    <submittedName>
        <fullName evidence="1">Uncharacterized protein</fullName>
    </submittedName>
</protein>
<dbReference type="RefSeq" id="WP_085686018.1">
    <property type="nucleotide sequence ID" value="NZ_CP065534.1"/>
</dbReference>
<evidence type="ECO:0000313" key="2">
    <source>
        <dbReference type="Proteomes" id="UP000274511"/>
    </source>
</evidence>
<dbReference type="EMBL" id="RJUJ01000013">
    <property type="protein sequence ID" value="ROH78086.1"/>
    <property type="molecule type" value="Genomic_DNA"/>
</dbReference>
<dbReference type="GeneID" id="61121741"/>
<comment type="caution">
    <text evidence="1">The sequence shown here is derived from an EMBL/GenBank/DDBJ whole genome shotgun (WGS) entry which is preliminary data.</text>
</comment>